<evidence type="ECO:0000256" key="1">
    <source>
        <dbReference type="ARBA" id="ARBA00022670"/>
    </source>
</evidence>
<keyword evidence="2" id="KW-0378">Hydrolase</keyword>
<protein>
    <submittedName>
        <fullName evidence="4">Serine protease</fullName>
    </submittedName>
</protein>
<dbReference type="AlphaFoldDB" id="A0A3G3K0M9"/>
<dbReference type="InterPro" id="IPR001940">
    <property type="entry name" value="Peptidase_S1C"/>
</dbReference>
<name>A0A3G3K0M9_9BACL</name>
<gene>
    <name evidence="4" type="ORF">EAV92_16020</name>
</gene>
<dbReference type="Proteomes" id="UP000269097">
    <property type="component" value="Chromosome"/>
</dbReference>
<dbReference type="GO" id="GO:0006508">
    <property type="term" value="P:proteolysis"/>
    <property type="evidence" value="ECO:0007669"/>
    <property type="project" value="UniProtKB-KW"/>
</dbReference>
<sequence>MLTLLPPSGFFNSISISSVRKRIIASHVRSYWRFNRLCICYRMIHPPLGKREASSMAVKPSGRQTGNYLVPIYRKCRRGIVDIQAIRERTEPAFPQSFFDFMPPPERRQEMAAFGTGFVVNRKGWILTSDHVVRDAREIRIGLHNGKKCSAKVVWNDKEHDIALLEVEGSPPLQPLPLGSSRRSEVGEFVLSIGNPLGLENSLSSGVISRKHKSVAVSDKDLDDVIQTDCAINPGSSGGPLINLKGEVIGMNAFMAKNKNGLGFALGIDGIKSRIREYLD</sequence>
<dbReference type="KEGG" id="coh:EAV92_16020"/>
<keyword evidence="1 4" id="KW-0645">Protease</keyword>
<dbReference type="PRINTS" id="PR00834">
    <property type="entry name" value="PROTEASES2C"/>
</dbReference>
<accession>A0A3G3K0M9</accession>
<dbReference type="PANTHER" id="PTHR43343:SF3">
    <property type="entry name" value="PROTEASE DO-LIKE 8, CHLOROPLASTIC"/>
    <property type="match status" value="1"/>
</dbReference>
<dbReference type="SUPFAM" id="SSF50494">
    <property type="entry name" value="Trypsin-like serine proteases"/>
    <property type="match status" value="1"/>
</dbReference>
<keyword evidence="3" id="KW-0720">Serine protease</keyword>
<organism evidence="4 5">
    <name type="scientific">Cohnella candidum</name>
    <dbReference type="NCBI Taxonomy" id="2674991"/>
    <lineage>
        <taxon>Bacteria</taxon>
        <taxon>Bacillati</taxon>
        <taxon>Bacillota</taxon>
        <taxon>Bacilli</taxon>
        <taxon>Bacillales</taxon>
        <taxon>Paenibacillaceae</taxon>
        <taxon>Cohnella</taxon>
    </lineage>
</organism>
<dbReference type="GO" id="GO:0004252">
    <property type="term" value="F:serine-type endopeptidase activity"/>
    <property type="evidence" value="ECO:0007669"/>
    <property type="project" value="InterPro"/>
</dbReference>
<dbReference type="InterPro" id="IPR009003">
    <property type="entry name" value="Peptidase_S1_PA"/>
</dbReference>
<evidence type="ECO:0000313" key="4">
    <source>
        <dbReference type="EMBL" id="AYQ73952.1"/>
    </source>
</evidence>
<keyword evidence="5" id="KW-1185">Reference proteome</keyword>
<dbReference type="Gene3D" id="2.40.10.120">
    <property type="match status" value="1"/>
</dbReference>
<dbReference type="Pfam" id="PF13365">
    <property type="entry name" value="Trypsin_2"/>
    <property type="match status" value="1"/>
</dbReference>
<evidence type="ECO:0000256" key="2">
    <source>
        <dbReference type="ARBA" id="ARBA00022801"/>
    </source>
</evidence>
<evidence type="ECO:0000313" key="5">
    <source>
        <dbReference type="Proteomes" id="UP000269097"/>
    </source>
</evidence>
<proteinExistence type="predicted"/>
<dbReference type="EMBL" id="CP033433">
    <property type="protein sequence ID" value="AYQ73952.1"/>
    <property type="molecule type" value="Genomic_DNA"/>
</dbReference>
<dbReference type="PANTHER" id="PTHR43343">
    <property type="entry name" value="PEPTIDASE S12"/>
    <property type="match status" value="1"/>
</dbReference>
<reference evidence="4 5" key="1">
    <citation type="submission" date="2018-10" db="EMBL/GenBank/DDBJ databases">
        <title>Genome Sequence of Cohnella sp.</title>
        <authorList>
            <person name="Srinivasan S."/>
            <person name="Kim M.K."/>
        </authorList>
    </citation>
    <scope>NUCLEOTIDE SEQUENCE [LARGE SCALE GENOMIC DNA]</scope>
    <source>
        <strain evidence="4 5">18JY8-7</strain>
    </source>
</reference>
<dbReference type="InterPro" id="IPR051201">
    <property type="entry name" value="Chloro_Bact_Ser_Proteases"/>
</dbReference>
<evidence type="ECO:0000256" key="3">
    <source>
        <dbReference type="ARBA" id="ARBA00022825"/>
    </source>
</evidence>